<name>A0A5K3FNK1_MESCO</name>
<proteinExistence type="predicted"/>
<dbReference type="WBParaSite" id="MCU_009757-RA">
    <property type="protein sequence ID" value="MCU_009757-RA"/>
    <property type="gene ID" value="MCU_009757"/>
</dbReference>
<keyword evidence="1" id="KW-0472">Membrane</keyword>
<evidence type="ECO:0000256" key="1">
    <source>
        <dbReference type="SAM" id="Phobius"/>
    </source>
</evidence>
<evidence type="ECO:0000313" key="2">
    <source>
        <dbReference type="WBParaSite" id="MCU_009757-RA"/>
    </source>
</evidence>
<accession>A0A5K3FNK1</accession>
<reference evidence="2" key="1">
    <citation type="submission" date="2019-11" db="UniProtKB">
        <authorList>
            <consortium name="WormBaseParasite"/>
        </authorList>
    </citation>
    <scope>IDENTIFICATION</scope>
</reference>
<keyword evidence="1" id="KW-0812">Transmembrane</keyword>
<feature type="transmembrane region" description="Helical" evidence="1">
    <location>
        <begin position="41"/>
        <end position="59"/>
    </location>
</feature>
<sequence length="76" mass="8702">TVEYPSPNRKKTSTTEQALLTNQNPEPHVRRRPCESITGHAAHYILLLILVCIWLAAFLPHMPLECRGTQDWLRPA</sequence>
<protein>
    <submittedName>
        <fullName evidence="2">KASH domain-containing protein</fullName>
    </submittedName>
</protein>
<keyword evidence="1" id="KW-1133">Transmembrane helix</keyword>
<organism evidence="2">
    <name type="scientific">Mesocestoides corti</name>
    <name type="common">Flatworm</name>
    <dbReference type="NCBI Taxonomy" id="53468"/>
    <lineage>
        <taxon>Eukaryota</taxon>
        <taxon>Metazoa</taxon>
        <taxon>Spiralia</taxon>
        <taxon>Lophotrochozoa</taxon>
        <taxon>Platyhelminthes</taxon>
        <taxon>Cestoda</taxon>
        <taxon>Eucestoda</taxon>
        <taxon>Cyclophyllidea</taxon>
        <taxon>Mesocestoididae</taxon>
        <taxon>Mesocestoides</taxon>
    </lineage>
</organism>
<dbReference type="AlphaFoldDB" id="A0A5K3FNK1"/>